<dbReference type="OrthoDB" id="2439488at2"/>
<evidence type="ECO:0000313" key="1">
    <source>
        <dbReference type="EMBL" id="PZX07633.1"/>
    </source>
</evidence>
<comment type="caution">
    <text evidence="1">The sequence shown here is derived from an EMBL/GenBank/DDBJ whole genome shotgun (WGS) entry which is preliminary data.</text>
</comment>
<dbReference type="InterPro" id="IPR020139">
    <property type="entry name" value="DUF2642"/>
</dbReference>
<gene>
    <name evidence="1" type="ORF">C7437_101753</name>
</gene>
<reference evidence="1 2" key="1">
    <citation type="submission" date="2018-06" db="EMBL/GenBank/DDBJ databases">
        <title>Genomic Encyclopedia of Type Strains, Phase IV (KMG-IV): sequencing the most valuable type-strain genomes for metagenomic binning, comparative biology and taxonomic classification.</title>
        <authorList>
            <person name="Goeker M."/>
        </authorList>
    </citation>
    <scope>NUCLEOTIDE SEQUENCE [LARGE SCALE GENOMIC DNA]</scope>
    <source>
        <strain evidence="1 2">DSM 5</strain>
    </source>
</reference>
<accession>A0A2W7N6L0</accession>
<proteinExistence type="predicted"/>
<dbReference type="Pfam" id="PF10842">
    <property type="entry name" value="DUF2642"/>
    <property type="match status" value="1"/>
</dbReference>
<name>A0A2W7N6L0_9BACI</name>
<protein>
    <submittedName>
        <fullName evidence="1">Uncharacterized protein DUF2642</fullName>
    </submittedName>
</protein>
<organism evidence="1 2">
    <name type="scientific">Psychrobacillus insolitus</name>
    <dbReference type="NCBI Taxonomy" id="1461"/>
    <lineage>
        <taxon>Bacteria</taxon>
        <taxon>Bacillati</taxon>
        <taxon>Bacillota</taxon>
        <taxon>Bacilli</taxon>
        <taxon>Bacillales</taxon>
        <taxon>Bacillaceae</taxon>
        <taxon>Psychrobacillus</taxon>
    </lineage>
</organism>
<sequence>MNGQTQPSVEYVSNFEGYFYQVAATLVGKQIAVQTTRSTIQGTLSNVTPDHIVVLVSKVPFYIRNQEIVWVTQSIK</sequence>
<keyword evidence="2" id="KW-1185">Reference proteome</keyword>
<dbReference type="EMBL" id="QKZI01000001">
    <property type="protein sequence ID" value="PZX07633.1"/>
    <property type="molecule type" value="Genomic_DNA"/>
</dbReference>
<dbReference type="AlphaFoldDB" id="A0A2W7N6L0"/>
<evidence type="ECO:0000313" key="2">
    <source>
        <dbReference type="Proteomes" id="UP000248646"/>
    </source>
</evidence>
<dbReference type="Proteomes" id="UP000248646">
    <property type="component" value="Unassembled WGS sequence"/>
</dbReference>
<dbReference type="RefSeq" id="WP_111438267.1">
    <property type="nucleotide sequence ID" value="NZ_QKZI01000001.1"/>
</dbReference>